<keyword evidence="3" id="KW-1185">Reference proteome</keyword>
<keyword evidence="1" id="KW-1133">Transmembrane helix</keyword>
<evidence type="ECO:0000313" key="2">
    <source>
        <dbReference type="EMBL" id="ACA60430.1"/>
    </source>
</evidence>
<gene>
    <name evidence="2" type="ordered locus">Daud_1938</name>
</gene>
<dbReference type="InterPro" id="IPR046739">
    <property type="entry name" value="DUF6789"/>
</dbReference>
<evidence type="ECO:0000256" key="1">
    <source>
        <dbReference type="SAM" id="Phobius"/>
    </source>
</evidence>
<sequence>MRDSIVLGAVAGTIGLVVMLAINLILFITEIAGLSILHQAARGVLPPGSPLGTAPALGLGLLVTLLLAIILGVLAVYIVSATGRDYAWFKGLVYGAAIWVLVYGLLGPLFIPVQVLRPDLPTSVSVLLGHLAYGLVAFLVAAQYRTASRERV</sequence>
<proteinExistence type="predicted"/>
<evidence type="ECO:0000313" key="3">
    <source>
        <dbReference type="Proteomes" id="UP000008544"/>
    </source>
</evidence>
<accession>B1I617</accession>
<dbReference type="Proteomes" id="UP000008544">
    <property type="component" value="Chromosome"/>
</dbReference>
<keyword evidence="1" id="KW-0812">Transmembrane</keyword>
<dbReference type="EMBL" id="CP000860">
    <property type="protein sequence ID" value="ACA60430.1"/>
    <property type="molecule type" value="Genomic_DNA"/>
</dbReference>
<name>B1I617_DESAP</name>
<feature type="transmembrane region" description="Helical" evidence="1">
    <location>
        <begin position="7"/>
        <end position="37"/>
    </location>
</feature>
<feature type="transmembrane region" description="Helical" evidence="1">
    <location>
        <begin position="91"/>
        <end position="111"/>
    </location>
</feature>
<dbReference type="AlphaFoldDB" id="B1I617"/>
<dbReference type="RefSeq" id="WP_012303005.1">
    <property type="nucleotide sequence ID" value="NC_010424.1"/>
</dbReference>
<dbReference type="KEGG" id="dau:Daud_1938"/>
<dbReference type="STRING" id="477974.Daud_1938"/>
<dbReference type="OrthoDB" id="1797193at2"/>
<protein>
    <submittedName>
        <fullName evidence="2">Uncharacterized protein</fullName>
    </submittedName>
</protein>
<feature type="transmembrane region" description="Helical" evidence="1">
    <location>
        <begin position="57"/>
        <end position="79"/>
    </location>
</feature>
<organism evidence="2 3">
    <name type="scientific">Desulforudis audaxviator (strain MP104C)</name>
    <dbReference type="NCBI Taxonomy" id="477974"/>
    <lineage>
        <taxon>Bacteria</taxon>
        <taxon>Bacillati</taxon>
        <taxon>Bacillota</taxon>
        <taxon>Clostridia</taxon>
        <taxon>Thermoanaerobacterales</taxon>
        <taxon>Candidatus Desulforudaceae</taxon>
        <taxon>Candidatus Desulforudis</taxon>
    </lineage>
</organism>
<dbReference type="Pfam" id="PF20587">
    <property type="entry name" value="DUF6789"/>
    <property type="match status" value="1"/>
</dbReference>
<keyword evidence="1" id="KW-0472">Membrane</keyword>
<dbReference type="HOGENOM" id="CLU_122311_1_1_9"/>
<reference evidence="3" key="1">
    <citation type="submission" date="2007-10" db="EMBL/GenBank/DDBJ databases">
        <title>Complete sequence of chromosome of Desulforudis audaxviator MP104C.</title>
        <authorList>
            <person name="Copeland A."/>
            <person name="Lucas S."/>
            <person name="Lapidus A."/>
            <person name="Barry K."/>
            <person name="Glavina del Rio T."/>
            <person name="Dalin E."/>
            <person name="Tice H."/>
            <person name="Bruce D."/>
            <person name="Pitluck S."/>
            <person name="Lowry S.R."/>
            <person name="Larimer F."/>
            <person name="Land M.L."/>
            <person name="Hauser L."/>
            <person name="Kyrpides N."/>
            <person name="Ivanova N.N."/>
            <person name="Richardson P."/>
        </authorList>
    </citation>
    <scope>NUCLEOTIDE SEQUENCE [LARGE SCALE GENOMIC DNA]</scope>
    <source>
        <strain evidence="3">MP104C</strain>
    </source>
</reference>
<feature type="transmembrane region" description="Helical" evidence="1">
    <location>
        <begin position="123"/>
        <end position="142"/>
    </location>
</feature>
<reference evidence="2 3" key="2">
    <citation type="journal article" date="2008" name="Science">
        <title>Environmental genomics reveals a single-species ecosystem deep within Earth.</title>
        <authorList>
            <person name="Chivian D."/>
            <person name="Brodie E.L."/>
            <person name="Alm E.J."/>
            <person name="Culley D.E."/>
            <person name="Dehal P.S."/>
            <person name="Desantis T.Z."/>
            <person name="Gihring T.M."/>
            <person name="Lapidus A."/>
            <person name="Lin L.H."/>
            <person name="Lowry S.R."/>
            <person name="Moser D.P."/>
            <person name="Richardson P.M."/>
            <person name="Southam G."/>
            <person name="Wanger G."/>
            <person name="Pratt L.M."/>
            <person name="Andersen G.L."/>
            <person name="Hazen T.C."/>
            <person name="Brockman F.J."/>
            <person name="Arkin A.P."/>
            <person name="Onstott T.C."/>
        </authorList>
    </citation>
    <scope>NUCLEOTIDE SEQUENCE [LARGE SCALE GENOMIC DNA]</scope>
    <source>
        <strain evidence="2 3">MP104C</strain>
    </source>
</reference>